<feature type="compositionally biased region" description="Basic and acidic residues" evidence="1">
    <location>
        <begin position="338"/>
        <end position="350"/>
    </location>
</feature>
<feature type="compositionally biased region" description="Basic and acidic residues" evidence="1">
    <location>
        <begin position="29"/>
        <end position="51"/>
    </location>
</feature>
<evidence type="ECO:0000256" key="1">
    <source>
        <dbReference type="SAM" id="MobiDB-lite"/>
    </source>
</evidence>
<proteinExistence type="predicted"/>
<dbReference type="AlphaFoldDB" id="A0A423X2H5"/>
<accession>A0A423X2H5</accession>
<sequence length="391" mass="43731">MDVDLEGFELLEHPELETPETIEILNSIETERTPATDTPRTLRETNPEPMEKALQIPVEEHKDEAIKYKVETPSADPPAPFQASSSVAEYETSEPSEGNNSSFLGNPPDNGRQHRCPSPGYTAELAYVNECRPYLSLENMDRIILMGRNSPGSRPAGSYAGPPLSYIPSDQPGGPRDLPSDCYNCPVAGCRLPSGPAREGYTRQSLALHIRLCHGGSKIMREVRRQIRERILAVRFERDQEIGPTVRIPTEADDPKIDLQRQTDNLIRDLDEIREWEHSRRFVVPNDVAFFSERRVRLAEIRQPPSGGDEVMQDDGVKEGQRSGSPTSRPRANRFARRKDDCSLHSREATRSPQNSDVAGSLTHQRLQEASRIKSPSSVGHWLPLTPSLSG</sequence>
<dbReference type="OrthoDB" id="5231069at2759"/>
<feature type="region of interest" description="Disordered" evidence="1">
    <location>
        <begin position="1"/>
        <end position="117"/>
    </location>
</feature>
<feature type="compositionally biased region" description="Basic and acidic residues" evidence="1">
    <location>
        <begin position="58"/>
        <end position="70"/>
    </location>
</feature>
<keyword evidence="3" id="KW-1185">Reference proteome</keyword>
<dbReference type="Proteomes" id="UP000283895">
    <property type="component" value="Unassembled WGS sequence"/>
</dbReference>
<comment type="caution">
    <text evidence="2">The sequence shown here is derived from an EMBL/GenBank/DDBJ whole genome shotgun (WGS) entry which is preliminary data.</text>
</comment>
<organism evidence="2 3">
    <name type="scientific">Cytospora schulzeri</name>
    <dbReference type="NCBI Taxonomy" id="448051"/>
    <lineage>
        <taxon>Eukaryota</taxon>
        <taxon>Fungi</taxon>
        <taxon>Dikarya</taxon>
        <taxon>Ascomycota</taxon>
        <taxon>Pezizomycotina</taxon>
        <taxon>Sordariomycetes</taxon>
        <taxon>Sordariomycetidae</taxon>
        <taxon>Diaporthales</taxon>
        <taxon>Cytosporaceae</taxon>
        <taxon>Cytospora</taxon>
    </lineage>
</organism>
<evidence type="ECO:0000313" key="3">
    <source>
        <dbReference type="Proteomes" id="UP000283895"/>
    </source>
</evidence>
<dbReference type="EMBL" id="LKEA01000004">
    <property type="protein sequence ID" value="ROW09837.1"/>
    <property type="molecule type" value="Genomic_DNA"/>
</dbReference>
<protein>
    <submittedName>
        <fullName evidence="2">Uncharacterized protein</fullName>
    </submittedName>
</protein>
<name>A0A423X2H5_9PEZI</name>
<feature type="compositionally biased region" description="Polar residues" evidence="1">
    <location>
        <begin position="351"/>
        <end position="365"/>
    </location>
</feature>
<gene>
    <name evidence="2" type="ORF">VMCG_02525</name>
</gene>
<feature type="region of interest" description="Disordered" evidence="1">
    <location>
        <begin position="301"/>
        <end position="391"/>
    </location>
</feature>
<feature type="compositionally biased region" description="Polar residues" evidence="1">
    <location>
        <begin position="82"/>
        <end position="104"/>
    </location>
</feature>
<reference evidence="2 3" key="1">
    <citation type="submission" date="2015-09" db="EMBL/GenBank/DDBJ databases">
        <title>Host preference determinants of Valsa canker pathogens revealed by comparative genomics.</title>
        <authorList>
            <person name="Yin Z."/>
            <person name="Huang L."/>
        </authorList>
    </citation>
    <scope>NUCLEOTIDE SEQUENCE [LARGE SCALE GENOMIC DNA]</scope>
    <source>
        <strain evidence="2 3">03-1</strain>
    </source>
</reference>
<evidence type="ECO:0000313" key="2">
    <source>
        <dbReference type="EMBL" id="ROW09837.1"/>
    </source>
</evidence>